<organism evidence="2 3">
    <name type="scientific">Actinidia rufa</name>
    <dbReference type="NCBI Taxonomy" id="165716"/>
    <lineage>
        <taxon>Eukaryota</taxon>
        <taxon>Viridiplantae</taxon>
        <taxon>Streptophyta</taxon>
        <taxon>Embryophyta</taxon>
        <taxon>Tracheophyta</taxon>
        <taxon>Spermatophyta</taxon>
        <taxon>Magnoliopsida</taxon>
        <taxon>eudicotyledons</taxon>
        <taxon>Gunneridae</taxon>
        <taxon>Pentapetalae</taxon>
        <taxon>asterids</taxon>
        <taxon>Ericales</taxon>
        <taxon>Actinidiaceae</taxon>
        <taxon>Actinidia</taxon>
    </lineage>
</organism>
<dbReference type="AlphaFoldDB" id="A0A7J0EIJ9"/>
<dbReference type="Proteomes" id="UP000585474">
    <property type="component" value="Unassembled WGS sequence"/>
</dbReference>
<protein>
    <submittedName>
        <fullName evidence="2">Calcium-binding EF-hand family protein</fullName>
    </submittedName>
</protein>
<keyword evidence="1" id="KW-1133">Transmembrane helix</keyword>
<evidence type="ECO:0000313" key="2">
    <source>
        <dbReference type="EMBL" id="GFY85729.1"/>
    </source>
</evidence>
<evidence type="ECO:0000256" key="1">
    <source>
        <dbReference type="SAM" id="Phobius"/>
    </source>
</evidence>
<gene>
    <name evidence="2" type="ORF">Acr_04g0004670</name>
</gene>
<keyword evidence="3" id="KW-1185">Reference proteome</keyword>
<sequence>MAVPSLPPFNSHLPPSFPSTLDFLAEALEVLDFPIVQGEGERNPPDRVVKPICIKRHSVLNQDVTELVLERQHRQLDPDLGAIPILVLVLVLVFVLCQLQELVHGGKVLRCLVRRLFPQSRRLRPLRRVTYRNGRYGCDLNFSFTKGV</sequence>
<comment type="caution">
    <text evidence="2">The sequence shown here is derived from an EMBL/GenBank/DDBJ whole genome shotgun (WGS) entry which is preliminary data.</text>
</comment>
<keyword evidence="1" id="KW-0812">Transmembrane</keyword>
<evidence type="ECO:0000313" key="3">
    <source>
        <dbReference type="Proteomes" id="UP000585474"/>
    </source>
</evidence>
<keyword evidence="1" id="KW-0472">Membrane</keyword>
<proteinExistence type="predicted"/>
<dbReference type="EMBL" id="BJWL01000004">
    <property type="protein sequence ID" value="GFY85729.1"/>
    <property type="molecule type" value="Genomic_DNA"/>
</dbReference>
<name>A0A7J0EIJ9_9ERIC</name>
<reference evidence="2 3" key="1">
    <citation type="submission" date="2019-07" db="EMBL/GenBank/DDBJ databases">
        <title>De Novo Assembly of kiwifruit Actinidia rufa.</title>
        <authorList>
            <person name="Sugita-Konishi S."/>
            <person name="Sato K."/>
            <person name="Mori E."/>
            <person name="Abe Y."/>
            <person name="Kisaki G."/>
            <person name="Hamano K."/>
            <person name="Suezawa K."/>
            <person name="Otani M."/>
            <person name="Fukuda T."/>
            <person name="Manabe T."/>
            <person name="Gomi K."/>
            <person name="Tabuchi M."/>
            <person name="Akimitsu K."/>
            <person name="Kataoka I."/>
        </authorList>
    </citation>
    <scope>NUCLEOTIDE SEQUENCE [LARGE SCALE GENOMIC DNA]</scope>
    <source>
        <strain evidence="3">cv. Fuchu</strain>
    </source>
</reference>
<accession>A0A7J0EIJ9</accession>
<feature type="transmembrane region" description="Helical" evidence="1">
    <location>
        <begin position="80"/>
        <end position="99"/>
    </location>
</feature>